<evidence type="ECO:0000256" key="1">
    <source>
        <dbReference type="ARBA" id="ARBA00022908"/>
    </source>
</evidence>
<keyword evidence="9" id="KW-1185">Reference proteome</keyword>
<feature type="coiled-coil region" evidence="5">
    <location>
        <begin position="379"/>
        <end position="413"/>
    </location>
</feature>
<dbReference type="SUPFAM" id="SSF53041">
    <property type="entry name" value="Resolvase-like"/>
    <property type="match status" value="1"/>
</dbReference>
<keyword evidence="1" id="KW-0229">DNA integration</keyword>
<dbReference type="PANTHER" id="PTHR30461">
    <property type="entry name" value="DNA-INVERTASE FROM LAMBDOID PROPHAGE"/>
    <property type="match status" value="1"/>
</dbReference>
<dbReference type="Gene3D" id="3.40.50.1390">
    <property type="entry name" value="Resolvase, N-terminal catalytic domain"/>
    <property type="match status" value="1"/>
</dbReference>
<protein>
    <submittedName>
        <fullName evidence="8">Recombinase family protein</fullName>
    </submittedName>
</protein>
<dbReference type="EMBL" id="JBHMQU010000009">
    <property type="protein sequence ID" value="MFC0810884.1"/>
    <property type="molecule type" value="Genomic_DNA"/>
</dbReference>
<evidence type="ECO:0000256" key="3">
    <source>
        <dbReference type="ARBA" id="ARBA00023172"/>
    </source>
</evidence>
<dbReference type="Gene3D" id="3.90.1750.20">
    <property type="entry name" value="Putative Large Serine Recombinase, Chain B, Domain 2"/>
    <property type="match status" value="1"/>
</dbReference>
<feature type="active site" description="O-(5'-phospho-DNA)-serine intermediate" evidence="4">
    <location>
        <position position="21"/>
    </location>
</feature>
<evidence type="ECO:0000256" key="5">
    <source>
        <dbReference type="SAM" id="Coils"/>
    </source>
</evidence>
<gene>
    <name evidence="8" type="ORF">ACFHYO_01985</name>
</gene>
<evidence type="ECO:0000259" key="7">
    <source>
        <dbReference type="PROSITE" id="PS51737"/>
    </source>
</evidence>
<evidence type="ECO:0000256" key="4">
    <source>
        <dbReference type="PROSITE-ProRule" id="PRU10137"/>
    </source>
</evidence>
<dbReference type="Pfam" id="PF00239">
    <property type="entry name" value="Resolvase"/>
    <property type="match status" value="1"/>
</dbReference>
<dbReference type="Proteomes" id="UP001589920">
    <property type="component" value="Unassembled WGS sequence"/>
</dbReference>
<dbReference type="InterPro" id="IPR006119">
    <property type="entry name" value="Resolv_N"/>
</dbReference>
<dbReference type="InterPro" id="IPR038109">
    <property type="entry name" value="DNA_bind_recomb_sf"/>
</dbReference>
<dbReference type="InterPro" id="IPR011109">
    <property type="entry name" value="DNA_bind_recombinase_dom"/>
</dbReference>
<name>A0ABV6T282_9RHOB</name>
<keyword evidence="3" id="KW-0233">DNA recombination</keyword>
<evidence type="ECO:0000256" key="2">
    <source>
        <dbReference type="ARBA" id="ARBA00023125"/>
    </source>
</evidence>
<dbReference type="Pfam" id="PF07508">
    <property type="entry name" value="Recombinase"/>
    <property type="match status" value="1"/>
</dbReference>
<feature type="domain" description="Resolvase/invertase-type recombinase catalytic" evidence="6">
    <location>
        <begin position="13"/>
        <end position="162"/>
    </location>
</feature>
<dbReference type="InterPro" id="IPR025827">
    <property type="entry name" value="Zn_ribbon_recom_dom"/>
</dbReference>
<sequence>MNELNTHNMDAPSALIYCRVSSTKQRVDGSGLESQEQRCRSYADMHGYAVEAVFPDDVSGGGDFMKRPGMVALLSFLDAQPGKPYVIIFDDLKRFARDRDFHWKLRKALTARGAVPKCLNFNFEDTPEGEFIETIMAAQGHLEREQNRRQVIQKMKARVENGFWVFRAPVGYKHIPAKGGGGKVLVPNEPLASVVREALEGYAHGRFSTQNEVKLFLENDPHFPKDRKDGTLRPMTITRLLKKVVYAGYVEAPKWGVSVREGQHEGLISFETYQRIQDNLEGKKRAPAARKDYHVDFPLRGFVACNCCGNAMTAAWSTGKTKRYAYYRCETRGCEEKSKCIPRAKLEDGFEAILRSLAPSKKLFELARVIFADVWEMRSQQVRSQQAEWKRQLKEAEKQIEELLDRLVDHSSLKPPFCNNAD</sequence>
<dbReference type="PROSITE" id="PS00397">
    <property type="entry name" value="RECOMBINASES_1"/>
    <property type="match status" value="1"/>
</dbReference>
<feature type="domain" description="Recombinase" evidence="7">
    <location>
        <begin position="169"/>
        <end position="286"/>
    </location>
</feature>
<accession>A0ABV6T282</accession>
<dbReference type="InterPro" id="IPR006118">
    <property type="entry name" value="Recombinase_CS"/>
</dbReference>
<comment type="caution">
    <text evidence="8">The sequence shown here is derived from an EMBL/GenBank/DDBJ whole genome shotgun (WGS) entry which is preliminary data.</text>
</comment>
<evidence type="ECO:0000259" key="6">
    <source>
        <dbReference type="PROSITE" id="PS51736"/>
    </source>
</evidence>
<keyword evidence="5" id="KW-0175">Coiled coil</keyword>
<dbReference type="SMART" id="SM00857">
    <property type="entry name" value="Resolvase"/>
    <property type="match status" value="1"/>
</dbReference>
<reference evidence="8 9" key="1">
    <citation type="submission" date="2024-09" db="EMBL/GenBank/DDBJ databases">
        <authorList>
            <person name="Sun Q."/>
            <person name="Mori K."/>
        </authorList>
    </citation>
    <scope>NUCLEOTIDE SEQUENCE [LARGE SCALE GENOMIC DNA]</scope>
    <source>
        <strain evidence="8 9">KCTC 42086</strain>
    </source>
</reference>
<dbReference type="PROSITE" id="PS51736">
    <property type="entry name" value="RECOMBINASES_3"/>
    <property type="match status" value="1"/>
</dbReference>
<dbReference type="InterPro" id="IPR050639">
    <property type="entry name" value="SSR_resolvase"/>
</dbReference>
<proteinExistence type="predicted"/>
<dbReference type="RefSeq" id="WP_394317998.1">
    <property type="nucleotide sequence ID" value="NZ_JBHMQU010000009.1"/>
</dbReference>
<evidence type="ECO:0000313" key="9">
    <source>
        <dbReference type="Proteomes" id="UP001589920"/>
    </source>
</evidence>
<dbReference type="CDD" id="cd00338">
    <property type="entry name" value="Ser_Recombinase"/>
    <property type="match status" value="1"/>
</dbReference>
<keyword evidence="2" id="KW-0238">DNA-binding</keyword>
<dbReference type="PROSITE" id="PS51737">
    <property type="entry name" value="RECOMBINASE_DNA_BIND"/>
    <property type="match status" value="1"/>
</dbReference>
<dbReference type="Pfam" id="PF13408">
    <property type="entry name" value="Zn_ribbon_recom"/>
    <property type="match status" value="1"/>
</dbReference>
<organism evidence="8 9">
    <name type="scientific">Paracoccus panacisoli</name>
    <dbReference type="NCBI Taxonomy" id="1510163"/>
    <lineage>
        <taxon>Bacteria</taxon>
        <taxon>Pseudomonadati</taxon>
        <taxon>Pseudomonadota</taxon>
        <taxon>Alphaproteobacteria</taxon>
        <taxon>Rhodobacterales</taxon>
        <taxon>Paracoccaceae</taxon>
        <taxon>Paracoccus</taxon>
    </lineage>
</organism>
<dbReference type="InterPro" id="IPR036162">
    <property type="entry name" value="Resolvase-like_N_sf"/>
</dbReference>
<evidence type="ECO:0000313" key="8">
    <source>
        <dbReference type="EMBL" id="MFC0810884.1"/>
    </source>
</evidence>
<dbReference type="PANTHER" id="PTHR30461:SF23">
    <property type="entry name" value="DNA RECOMBINASE-RELATED"/>
    <property type="match status" value="1"/>
</dbReference>